<gene>
    <name evidence="2" type="ORF">DI270_017315</name>
</gene>
<dbReference type="EMBL" id="QFZU02000072">
    <property type="protein sequence ID" value="RGA03651.1"/>
    <property type="molecule type" value="Genomic_DNA"/>
</dbReference>
<keyword evidence="3" id="KW-1185">Reference proteome</keyword>
<dbReference type="InterPro" id="IPR046214">
    <property type="entry name" value="DUF6247"/>
</dbReference>
<organism evidence="2 3">
    <name type="scientific">Microbispora triticiradicis</name>
    <dbReference type="NCBI Taxonomy" id="2200763"/>
    <lineage>
        <taxon>Bacteria</taxon>
        <taxon>Bacillati</taxon>
        <taxon>Actinomycetota</taxon>
        <taxon>Actinomycetes</taxon>
        <taxon>Streptosporangiales</taxon>
        <taxon>Streptosporangiaceae</taxon>
        <taxon>Microbispora</taxon>
    </lineage>
</organism>
<accession>A0ABX9LI69</accession>
<comment type="caution">
    <text evidence="2">The sequence shown here is derived from an EMBL/GenBank/DDBJ whole genome shotgun (WGS) entry which is preliminary data.</text>
</comment>
<proteinExistence type="predicted"/>
<name>A0ABX9LI69_9ACTN</name>
<dbReference type="Proteomes" id="UP000262538">
    <property type="component" value="Unassembled WGS sequence"/>
</dbReference>
<evidence type="ECO:0000313" key="3">
    <source>
        <dbReference type="Proteomes" id="UP000262538"/>
    </source>
</evidence>
<protein>
    <submittedName>
        <fullName evidence="2">Uncharacterized protein</fullName>
    </submittedName>
</protein>
<dbReference type="Pfam" id="PF19760">
    <property type="entry name" value="DUF6247"/>
    <property type="match status" value="1"/>
</dbReference>
<reference evidence="2 3" key="1">
    <citation type="submission" date="2018-08" db="EMBL/GenBank/DDBJ databases">
        <title>Microbispora. triticiradicis sp. nov., a novel actinomycete isolated from the root of wheat (Triticum aestivum L.)).</title>
        <authorList>
            <person name="Han C."/>
        </authorList>
    </citation>
    <scope>NUCLEOTIDE SEQUENCE [LARGE SCALE GENOMIC DNA]</scope>
    <source>
        <strain evidence="2 3">NEAU-HRDPA2-9</strain>
    </source>
</reference>
<feature type="region of interest" description="Disordered" evidence="1">
    <location>
        <begin position="1"/>
        <end position="21"/>
    </location>
</feature>
<evidence type="ECO:0000313" key="2">
    <source>
        <dbReference type="EMBL" id="RGA03651.1"/>
    </source>
</evidence>
<evidence type="ECO:0000256" key="1">
    <source>
        <dbReference type="SAM" id="MobiDB-lite"/>
    </source>
</evidence>
<sequence length="111" mass="12909">MVWRGASVTAQPVEHHDPHDPDDILARLPEQYHERFLAEYREAMVAAAHETWRYRQLQEVLKIWHLRAIAYSRPGHERARREAREGINVVPAEDVIPRWADLVASRADSPA</sequence>